<proteinExistence type="predicted"/>
<protein>
    <submittedName>
        <fullName evidence="1">Uncharacterized protein</fullName>
    </submittedName>
</protein>
<reference evidence="1" key="1">
    <citation type="submission" date="2017-09" db="EMBL/GenBank/DDBJ databases">
        <title>Large-scale bioinformatics analysis of Bacillus genomes uncovers conserved roles of natural products in bacterial physiology.</title>
        <authorList>
            <consortium name="Agbiome Team Llc"/>
            <person name="Bleich R.M."/>
            <person name="Kirk G.J."/>
            <person name="Santa Maria K.C."/>
            <person name="Allen S.E."/>
            <person name="Farag S."/>
            <person name="Shank E.A."/>
            <person name="Bowers A."/>
        </authorList>
    </citation>
    <scope>NUCLEOTIDE SEQUENCE</scope>
    <source>
        <strain evidence="1">AFS005430</strain>
    </source>
</reference>
<dbReference type="RefSeq" id="WP_098054206.1">
    <property type="nucleotide sequence ID" value="NZ_NUCV01000009.1"/>
</dbReference>
<name>A0AB73R189_9BACI</name>
<dbReference type="AlphaFoldDB" id="A0AB73R189"/>
<evidence type="ECO:0000313" key="1">
    <source>
        <dbReference type="EMBL" id="PEI84430.1"/>
    </source>
</evidence>
<comment type="caution">
    <text evidence="1">The sequence shown here is derived from an EMBL/GenBank/DDBJ whole genome shotgun (WGS) entry which is preliminary data.</text>
</comment>
<accession>A0AB73R189</accession>
<dbReference type="EMBL" id="NUEH01000047">
    <property type="protein sequence ID" value="PEI84430.1"/>
    <property type="molecule type" value="Genomic_DNA"/>
</dbReference>
<dbReference type="Proteomes" id="UP000220969">
    <property type="component" value="Unassembled WGS sequence"/>
</dbReference>
<gene>
    <name evidence="1" type="ORF">CN678_19985</name>
</gene>
<sequence length="120" mass="12803">MPCNPDNYVFSLCTDADRYGAGATSVDAECTYSGGGIAGPNGNTVAPNWSYTFNLQYQSGSSWVNKRSASGTFNHQTPTKALSLSGLPGGRYRVLMTYKSQANPSYKGSVNTYSFSVARS</sequence>
<organism evidence="1">
    <name type="scientific">Bacillus toyonensis</name>
    <dbReference type="NCBI Taxonomy" id="155322"/>
    <lineage>
        <taxon>Bacteria</taxon>
        <taxon>Bacillati</taxon>
        <taxon>Bacillota</taxon>
        <taxon>Bacilli</taxon>
        <taxon>Bacillales</taxon>
        <taxon>Bacillaceae</taxon>
        <taxon>Bacillus</taxon>
        <taxon>Bacillus cereus group</taxon>
    </lineage>
</organism>